<gene>
    <name evidence="3" type="ORF">SADUNF_Sadunf03G0045500</name>
</gene>
<dbReference type="AlphaFoldDB" id="A0A835K8Z9"/>
<evidence type="ECO:0000313" key="4">
    <source>
        <dbReference type="Proteomes" id="UP000657918"/>
    </source>
</evidence>
<dbReference type="PANTHER" id="PTHR33513:SF47">
    <property type="entry name" value="(WILD MALAYSIAN BANANA) HYPOTHETICAL PROTEIN"/>
    <property type="match status" value="1"/>
</dbReference>
<evidence type="ECO:0000256" key="1">
    <source>
        <dbReference type="SAM" id="MobiDB-lite"/>
    </source>
</evidence>
<evidence type="ECO:0000259" key="2">
    <source>
        <dbReference type="Pfam" id="PF24847"/>
    </source>
</evidence>
<name>A0A835K8Z9_9ROSI</name>
<sequence>MGRPLASAPGQQSSEGGRTSADISKPVLCIILREGQDINEGGMESMVRPPSNRGNVLNGKHAKERCGNFQMPLHYSRYTRAEHVTMPEWKLDCLLREYGLPGTGDTELKRKYAMRAFFGPVRTLVYFMRPIFGLLC</sequence>
<dbReference type="InterPro" id="IPR056139">
    <property type="entry name" value="DUF7722"/>
</dbReference>
<dbReference type="Proteomes" id="UP000657918">
    <property type="component" value="Unassembled WGS sequence"/>
</dbReference>
<comment type="caution">
    <text evidence="3">The sequence shown here is derived from an EMBL/GenBank/DDBJ whole genome shotgun (WGS) entry which is preliminary data.</text>
</comment>
<feature type="region of interest" description="Disordered" evidence="1">
    <location>
        <begin position="1"/>
        <end position="20"/>
    </location>
</feature>
<accession>A0A835K8Z9</accession>
<organism evidence="3 4">
    <name type="scientific">Salix dunnii</name>
    <dbReference type="NCBI Taxonomy" id="1413687"/>
    <lineage>
        <taxon>Eukaryota</taxon>
        <taxon>Viridiplantae</taxon>
        <taxon>Streptophyta</taxon>
        <taxon>Embryophyta</taxon>
        <taxon>Tracheophyta</taxon>
        <taxon>Spermatophyta</taxon>
        <taxon>Magnoliopsida</taxon>
        <taxon>eudicotyledons</taxon>
        <taxon>Gunneridae</taxon>
        <taxon>Pentapetalae</taxon>
        <taxon>rosids</taxon>
        <taxon>fabids</taxon>
        <taxon>Malpighiales</taxon>
        <taxon>Salicaceae</taxon>
        <taxon>Saliceae</taxon>
        <taxon>Salix</taxon>
    </lineage>
</organism>
<keyword evidence="4" id="KW-1185">Reference proteome</keyword>
<dbReference type="PANTHER" id="PTHR33513">
    <property type="entry name" value="OS06G0523300 PROTEIN"/>
    <property type="match status" value="1"/>
</dbReference>
<reference evidence="3 4" key="1">
    <citation type="submission" date="2020-10" db="EMBL/GenBank/DDBJ databases">
        <title>Plant Genome Project.</title>
        <authorList>
            <person name="Zhang R.-G."/>
        </authorList>
    </citation>
    <scope>NUCLEOTIDE SEQUENCE [LARGE SCALE GENOMIC DNA]</scope>
    <source>
        <strain evidence="3">FAFU-HL-1</strain>
        <tissue evidence="3">Leaf</tissue>
    </source>
</reference>
<feature type="region of interest" description="Disordered" evidence="1">
    <location>
        <begin position="40"/>
        <end position="59"/>
    </location>
</feature>
<dbReference type="EMBL" id="JADGMS010000003">
    <property type="protein sequence ID" value="KAF9685350.1"/>
    <property type="molecule type" value="Genomic_DNA"/>
</dbReference>
<dbReference type="Pfam" id="PF24847">
    <property type="entry name" value="DUF7722"/>
    <property type="match status" value="1"/>
</dbReference>
<evidence type="ECO:0000313" key="3">
    <source>
        <dbReference type="EMBL" id="KAF9685350.1"/>
    </source>
</evidence>
<feature type="domain" description="DUF7722" evidence="2">
    <location>
        <begin position="75"/>
        <end position="118"/>
    </location>
</feature>
<dbReference type="OrthoDB" id="1932905at2759"/>
<protein>
    <recommendedName>
        <fullName evidence="2">DUF7722 domain-containing protein</fullName>
    </recommendedName>
</protein>
<proteinExistence type="predicted"/>